<dbReference type="GeneID" id="81603486"/>
<gene>
    <name evidence="2" type="ORF">N7458_009861</name>
</gene>
<name>A0AAD6BZ92_9EURO</name>
<dbReference type="Proteomes" id="UP001213681">
    <property type="component" value="Unassembled WGS sequence"/>
</dbReference>
<evidence type="ECO:0000313" key="3">
    <source>
        <dbReference type="Proteomes" id="UP001213681"/>
    </source>
</evidence>
<dbReference type="PANTHER" id="PTHR31126:SF1">
    <property type="entry name" value="TYROSINE SPECIFIC PROTEIN PHOSPHATASES DOMAIN-CONTAINING PROTEIN"/>
    <property type="match status" value="1"/>
</dbReference>
<dbReference type="PANTHER" id="PTHR31126">
    <property type="entry name" value="TYROSINE-PROTEIN PHOSPHATASE"/>
    <property type="match status" value="1"/>
</dbReference>
<dbReference type="InterPro" id="IPR004861">
    <property type="entry name" value="Siw14-like"/>
</dbReference>
<sequence length="259" mass="28785">MTLPSTTYPIQEPEALSSLLISEAQVSTSGACGFLAPLGRLYEATIMEGPKENHQAQRVTNMAQDKMPETLLMVEERSLEHMGAEDEREGRLPLQRLAIPDQFAQVVAGIYRSSYPDVMHLSVFKVIGIKTIVLHIPVVPNKEGSTKTSDQTVNVVMNVLMEKKNHPVIVHCNQGKHRTGTMIACFRKVQAWDHQSIVNEYRSLAGKKARALDEEFIQTYTPPRDILATAKRLGVASWVAVPYPVTSNTADEHPALSRE</sequence>
<comment type="caution">
    <text evidence="2">The sequence shown here is derived from an EMBL/GenBank/DDBJ whole genome shotgun (WGS) entry which is preliminary data.</text>
</comment>
<accession>A0AAD6BZ92</accession>
<dbReference type="EMBL" id="JAPVEA010000008">
    <property type="protein sequence ID" value="KAJ5438863.1"/>
    <property type="molecule type" value="Genomic_DNA"/>
</dbReference>
<reference evidence="2" key="1">
    <citation type="submission" date="2022-12" db="EMBL/GenBank/DDBJ databases">
        <authorList>
            <person name="Petersen C."/>
        </authorList>
    </citation>
    <scope>NUCLEOTIDE SEQUENCE</scope>
    <source>
        <strain evidence="2">IBT 16125</strain>
    </source>
</reference>
<reference evidence="2" key="2">
    <citation type="journal article" date="2023" name="IMA Fungus">
        <title>Comparative genomic study of the Penicillium genus elucidates a diverse pangenome and 15 lateral gene transfer events.</title>
        <authorList>
            <person name="Petersen C."/>
            <person name="Sorensen T."/>
            <person name="Nielsen M.R."/>
            <person name="Sondergaard T.E."/>
            <person name="Sorensen J.L."/>
            <person name="Fitzpatrick D.A."/>
            <person name="Frisvad J.C."/>
            <person name="Nielsen K.L."/>
        </authorList>
    </citation>
    <scope>NUCLEOTIDE SEQUENCE</scope>
    <source>
        <strain evidence="2">IBT 16125</strain>
    </source>
</reference>
<dbReference type="InterPro" id="IPR000387">
    <property type="entry name" value="Tyr_Pase_dom"/>
</dbReference>
<protein>
    <recommendedName>
        <fullName evidence="1">Tyrosine specific protein phosphatases domain-containing protein</fullName>
    </recommendedName>
</protein>
<keyword evidence="3" id="KW-1185">Reference proteome</keyword>
<dbReference type="AlphaFoldDB" id="A0AAD6BZ92"/>
<evidence type="ECO:0000313" key="2">
    <source>
        <dbReference type="EMBL" id="KAJ5438863.1"/>
    </source>
</evidence>
<dbReference type="GO" id="GO:0016791">
    <property type="term" value="F:phosphatase activity"/>
    <property type="evidence" value="ECO:0007669"/>
    <property type="project" value="TreeGrafter"/>
</dbReference>
<dbReference type="RefSeq" id="XP_056762092.1">
    <property type="nucleotide sequence ID" value="XM_056913243.1"/>
</dbReference>
<dbReference type="SUPFAM" id="SSF52799">
    <property type="entry name" value="(Phosphotyrosine protein) phosphatases II"/>
    <property type="match status" value="1"/>
</dbReference>
<dbReference type="Gene3D" id="3.90.190.10">
    <property type="entry name" value="Protein tyrosine phosphatase superfamily"/>
    <property type="match status" value="1"/>
</dbReference>
<dbReference type="InterPro" id="IPR029021">
    <property type="entry name" value="Prot-tyrosine_phosphatase-like"/>
</dbReference>
<organism evidence="2 3">
    <name type="scientific">Penicillium daleae</name>
    <dbReference type="NCBI Taxonomy" id="63821"/>
    <lineage>
        <taxon>Eukaryota</taxon>
        <taxon>Fungi</taxon>
        <taxon>Dikarya</taxon>
        <taxon>Ascomycota</taxon>
        <taxon>Pezizomycotina</taxon>
        <taxon>Eurotiomycetes</taxon>
        <taxon>Eurotiomycetidae</taxon>
        <taxon>Eurotiales</taxon>
        <taxon>Aspergillaceae</taxon>
        <taxon>Penicillium</taxon>
    </lineage>
</organism>
<dbReference type="Pfam" id="PF03162">
    <property type="entry name" value="Y_phosphatase2"/>
    <property type="match status" value="1"/>
</dbReference>
<dbReference type="PROSITE" id="PS50056">
    <property type="entry name" value="TYR_PHOSPHATASE_2"/>
    <property type="match status" value="1"/>
</dbReference>
<evidence type="ECO:0000259" key="1">
    <source>
        <dbReference type="PROSITE" id="PS50056"/>
    </source>
</evidence>
<feature type="domain" description="Tyrosine specific protein phosphatases" evidence="1">
    <location>
        <begin position="150"/>
        <end position="184"/>
    </location>
</feature>
<dbReference type="PROSITE" id="PS00383">
    <property type="entry name" value="TYR_PHOSPHATASE_1"/>
    <property type="match status" value="1"/>
</dbReference>
<proteinExistence type="predicted"/>
<dbReference type="InterPro" id="IPR016130">
    <property type="entry name" value="Tyr_Pase_AS"/>
</dbReference>